<evidence type="ECO:0000256" key="4">
    <source>
        <dbReference type="ARBA" id="ARBA00022737"/>
    </source>
</evidence>
<keyword evidence="5 9" id="KW-0547">Nucleotide-binding</keyword>
<feature type="compositionally biased region" description="Basic and acidic residues" evidence="10">
    <location>
        <begin position="700"/>
        <end position="716"/>
    </location>
</feature>
<accession>A0A0H5AKV4</accession>
<feature type="compositionally biased region" description="Low complexity" evidence="10">
    <location>
        <begin position="631"/>
        <end position="653"/>
    </location>
</feature>
<evidence type="ECO:0000256" key="3">
    <source>
        <dbReference type="ARBA" id="ARBA00022490"/>
    </source>
</evidence>
<feature type="compositionally biased region" description="Low complexity" evidence="10">
    <location>
        <begin position="1471"/>
        <end position="1481"/>
    </location>
</feature>
<dbReference type="InterPro" id="IPR036116">
    <property type="entry name" value="FN3_sf"/>
</dbReference>
<feature type="domain" description="Ig-like" evidence="12">
    <location>
        <begin position="892"/>
        <end position="981"/>
    </location>
</feature>
<dbReference type="Pfam" id="PF00041">
    <property type="entry name" value="fn3"/>
    <property type="match status" value="1"/>
</dbReference>
<feature type="compositionally biased region" description="Polar residues" evidence="10">
    <location>
        <begin position="655"/>
        <end position="667"/>
    </location>
</feature>
<feature type="domain" description="Ig-like" evidence="12">
    <location>
        <begin position="782"/>
        <end position="870"/>
    </location>
</feature>
<feature type="compositionally biased region" description="Low complexity" evidence="10">
    <location>
        <begin position="264"/>
        <end position="284"/>
    </location>
</feature>
<name>A0A0H5AKV4_MIZYE</name>
<dbReference type="SMART" id="SM00220">
    <property type="entry name" value="S_TKc"/>
    <property type="match status" value="1"/>
</dbReference>
<dbReference type="SMART" id="SM00409">
    <property type="entry name" value="IG"/>
    <property type="match status" value="4"/>
</dbReference>
<dbReference type="FunFam" id="2.60.40.10:FF:000107">
    <property type="entry name" value="Myosin, light chain kinase a"/>
    <property type="match status" value="1"/>
</dbReference>
<dbReference type="SMART" id="SM00060">
    <property type="entry name" value="FN3"/>
    <property type="match status" value="1"/>
</dbReference>
<dbReference type="PROSITE" id="PS50011">
    <property type="entry name" value="PROTEIN_KINASE_DOM"/>
    <property type="match status" value="1"/>
</dbReference>
<dbReference type="SUPFAM" id="SSF48726">
    <property type="entry name" value="Immunoglobulin"/>
    <property type="match status" value="4"/>
</dbReference>
<comment type="similarity">
    <text evidence="2">Belongs to the protein kinase superfamily. CAMK Ser/Thr protein kinase family.</text>
</comment>
<dbReference type="InterPro" id="IPR036179">
    <property type="entry name" value="Ig-like_dom_sf"/>
</dbReference>
<evidence type="ECO:0000259" key="12">
    <source>
        <dbReference type="PROSITE" id="PS50835"/>
    </source>
</evidence>
<dbReference type="GO" id="GO:0004672">
    <property type="term" value="F:protein kinase activity"/>
    <property type="evidence" value="ECO:0007669"/>
    <property type="project" value="InterPro"/>
</dbReference>
<feature type="compositionally biased region" description="Basic and acidic residues" evidence="10">
    <location>
        <begin position="747"/>
        <end position="764"/>
    </location>
</feature>
<feature type="compositionally biased region" description="Polar residues" evidence="10">
    <location>
        <begin position="594"/>
        <end position="616"/>
    </location>
</feature>
<dbReference type="PROSITE" id="PS50835">
    <property type="entry name" value="IG_LIKE"/>
    <property type="match status" value="4"/>
</dbReference>
<dbReference type="InterPro" id="IPR013783">
    <property type="entry name" value="Ig-like_fold"/>
</dbReference>
<dbReference type="Gene3D" id="2.60.40.10">
    <property type="entry name" value="Immunoglobulins"/>
    <property type="match status" value="5"/>
</dbReference>
<evidence type="ECO:0000259" key="13">
    <source>
        <dbReference type="PROSITE" id="PS50853"/>
    </source>
</evidence>
<evidence type="ECO:0000259" key="11">
    <source>
        <dbReference type="PROSITE" id="PS50011"/>
    </source>
</evidence>
<feature type="domain" description="Fibronectin type-III" evidence="13">
    <location>
        <begin position="989"/>
        <end position="1083"/>
    </location>
</feature>
<dbReference type="CDD" id="cd14103">
    <property type="entry name" value="STKc_MLCK"/>
    <property type="match status" value="1"/>
</dbReference>
<dbReference type="FunFam" id="2.60.40.10:FF:000032">
    <property type="entry name" value="palladin isoform X1"/>
    <property type="match status" value="1"/>
</dbReference>
<dbReference type="CDD" id="cd00063">
    <property type="entry name" value="FN3"/>
    <property type="match status" value="1"/>
</dbReference>
<feature type="non-terminal residue" evidence="14">
    <location>
        <position position="1"/>
    </location>
</feature>
<feature type="region of interest" description="Disordered" evidence="10">
    <location>
        <begin position="1421"/>
        <end position="1481"/>
    </location>
</feature>
<dbReference type="InterPro" id="IPR011009">
    <property type="entry name" value="Kinase-like_dom_sf"/>
</dbReference>
<feature type="domain" description="Ig-like" evidence="12">
    <location>
        <begin position="1536"/>
        <end position="1630"/>
    </location>
</feature>
<evidence type="ECO:0000256" key="7">
    <source>
        <dbReference type="ARBA" id="ARBA00023157"/>
    </source>
</evidence>
<dbReference type="Pfam" id="PF00069">
    <property type="entry name" value="Pkinase"/>
    <property type="match status" value="1"/>
</dbReference>
<dbReference type="Gene3D" id="1.10.510.10">
    <property type="entry name" value="Transferase(Phosphotransferase) domain 1"/>
    <property type="match status" value="1"/>
</dbReference>
<evidence type="ECO:0000256" key="9">
    <source>
        <dbReference type="PROSITE-ProRule" id="PRU10141"/>
    </source>
</evidence>
<comment type="subcellular location">
    <subcellularLocation>
        <location evidence="1">Cytoplasm</location>
    </subcellularLocation>
</comment>
<keyword evidence="6 9" id="KW-0067">ATP-binding</keyword>
<keyword evidence="8" id="KW-0393">Immunoglobulin domain</keyword>
<feature type="compositionally biased region" description="Polar residues" evidence="10">
    <location>
        <begin position="1530"/>
        <end position="1548"/>
    </location>
</feature>
<feature type="domain" description="Protein kinase" evidence="11">
    <location>
        <begin position="1119"/>
        <end position="1375"/>
    </location>
</feature>
<feature type="region of interest" description="Disordered" evidence="10">
    <location>
        <begin position="171"/>
        <end position="406"/>
    </location>
</feature>
<protein>
    <submittedName>
        <fullName evidence="14">Twitchin</fullName>
    </submittedName>
</protein>
<dbReference type="PANTHER" id="PTHR47633">
    <property type="entry name" value="IMMUNOGLOBULIN"/>
    <property type="match status" value="1"/>
</dbReference>
<dbReference type="EMBL" id="LC013679">
    <property type="protein sequence ID" value="BAR88368.1"/>
    <property type="molecule type" value="mRNA"/>
</dbReference>
<evidence type="ECO:0000256" key="5">
    <source>
        <dbReference type="ARBA" id="ARBA00022741"/>
    </source>
</evidence>
<dbReference type="InterPro" id="IPR000719">
    <property type="entry name" value="Prot_kinase_dom"/>
</dbReference>
<dbReference type="PROSITE" id="PS00107">
    <property type="entry name" value="PROTEIN_KINASE_ATP"/>
    <property type="match status" value="1"/>
</dbReference>
<evidence type="ECO:0000313" key="14">
    <source>
        <dbReference type="EMBL" id="BAR88368.1"/>
    </source>
</evidence>
<feature type="compositionally biased region" description="Low complexity" evidence="10">
    <location>
        <begin position="1434"/>
        <end position="1454"/>
    </location>
</feature>
<feature type="compositionally biased region" description="Polar residues" evidence="10">
    <location>
        <begin position="364"/>
        <end position="395"/>
    </location>
</feature>
<organism evidence="14">
    <name type="scientific">Mizuhopecten yessoensis</name>
    <name type="common">Japanese scallop</name>
    <name type="synonym">Patinopecten yessoensis</name>
    <dbReference type="NCBI Taxonomy" id="6573"/>
    <lineage>
        <taxon>Eukaryota</taxon>
        <taxon>Metazoa</taxon>
        <taxon>Spiralia</taxon>
        <taxon>Lophotrochozoa</taxon>
        <taxon>Mollusca</taxon>
        <taxon>Bivalvia</taxon>
        <taxon>Autobranchia</taxon>
        <taxon>Pteriomorphia</taxon>
        <taxon>Pectinida</taxon>
        <taxon>Pectinoidea</taxon>
        <taxon>Pectinidae</taxon>
        <taxon>Mizuhopecten</taxon>
    </lineage>
</organism>
<proteinExistence type="evidence at transcript level"/>
<dbReference type="InterPro" id="IPR003599">
    <property type="entry name" value="Ig_sub"/>
</dbReference>
<dbReference type="FunFam" id="2.60.40.10:FF:000031">
    <property type="entry name" value="Myosin-binding protein C, slow type"/>
    <property type="match status" value="1"/>
</dbReference>
<feature type="region of interest" description="Disordered" evidence="10">
    <location>
        <begin position="456"/>
        <end position="557"/>
    </location>
</feature>
<keyword evidence="4" id="KW-0677">Repeat</keyword>
<evidence type="ECO:0000256" key="8">
    <source>
        <dbReference type="ARBA" id="ARBA00023319"/>
    </source>
</evidence>
<feature type="region of interest" description="Disordered" evidence="10">
    <location>
        <begin position="1522"/>
        <end position="1548"/>
    </location>
</feature>
<feature type="compositionally biased region" description="Basic and acidic residues" evidence="10">
    <location>
        <begin position="209"/>
        <end position="236"/>
    </location>
</feature>
<feature type="region of interest" description="Disordered" evidence="10">
    <location>
        <begin position="573"/>
        <end position="716"/>
    </location>
</feature>
<feature type="binding site" evidence="9">
    <location>
        <position position="1150"/>
    </location>
    <ligand>
        <name>ATP</name>
        <dbReference type="ChEBI" id="CHEBI:30616"/>
    </ligand>
</feature>
<sequence length="1649" mass="183833">DVFHDNKDLRPPAFVLRPRTAFVSVGNSAIFLCRTSGVPPPSVEWSREGEIISNQGRYKIKNGDDITLEVKGVSESDVGTYTCTLKNPVGTASTDTRLVLSTHDIPGHTRTQGRNLHSPVLKKTSHLESAKSSSVTKRETKPEFSSVRLRKTVKPETKLLEKTIQKVPDSKTVPVYSSKQTKNTDDKSSLLQQQRHLEEPPILSKQHRKLEESPFSLERDKKIEESILPKQHENLEKSPLISKQHRRLEESPNSLKQHKKSEESQFSSKQHGQSASSSGSDSSDLGTTRGIKAGASPGRLKYINSSPKGPPRVRGVSPKVPLDTRGNSPANPKKPGVNQIDFRNELKARTGHQVPQTVKEPITRSVTKPTQSPITKSIANLKSPVMSNGTTSVTKSMPDRKVSKGKVSDYITALEKPVVSQTVKENVEPVKVKFTPGKVNESISSKFMPVLTEKTTKSKFTSDNTDEPMKSKFTSDNTDEPMKSKFTSDNTDEPMKSKFTPTKLDEPIKNSTFKNFERPVTNESIKSEMKNTVRKDTSSPALKIPPPVAPKTKREERINKTLEEINVIGQSLLKMPGGPTMKELQAMVDDEESASVTMEDSFADSESSYPSNTTPSWVKEHFDSPSVRNTPSSGFSSLRSNNSSENLLESFPSGSDDSTVQSETNDSGIVRATPAVPYTPITLRNPSKKSRNMTATASQESDKSESSQKSDSDSVKMTKLEFEGPVSTTVEKTTPTVVINGVRSRRMSSESDKNKRTPSSPEHKEVRLVRSRSIDKVNNQLPSFLSTLEDISIPEGRCVIFECQVTGIPRPEVSWFMNNNKIKPSKFFQMTYVEDTARLVIKGAYPEDDGEYLCVASNVVGAERQSCVLCVKDCLATSTEEDDTETNGHQAPHIHEISPPNLTVLRGKKAQVQVSFTAEPRPNITWLQNKVKVETGDRYTINTTEHFSRLVIYDVTLGDGGIYDIDVENDVGRDTGSMAITVEDVPDPPIGKPYASEIALTYVILSWSGPAFDGGSLISSYKVEYCEAEYEEWSTLTDKCHSTSYHASNLSQHTPHFFRVSAENKHGMSKHSETSDVVVTKDRRVSERLSIESDEEEPETPFSPRLVSVQMDVKFEDQYELHNEVGKGKFGNVHLCVEKDDNDKKKWAAKVIKCRGKDKAAVQREIEIMNQLVHPKLLMLRDAFETTRKMVLIMEYVGGGELFERVVDEDFDLTERDCVHFLRQICEGVDYMHGKSIVHLDLKPENILCVRKDSNLIKIIDFGLAQFHKPGESLRAISGTPEFIAPEVVNYEEIGFQTDIWSIGVICYVLLSGLSPFMGDTDAETLSNVTAGDFDFDDEAFEDISFHARNFIERSLDQNRKNRPNAKDCLNHKWLVKEQNSAKKLRQSLRNLKQFMARRKWQKMGTAIRALGRMSSLQKLVKGDRTNSESSVFSDSDTASQSDLSSQTSRSRSSSKMEDTPATDHPTVAAETEGPTIPTTTTCYTITTNNVFNQKQQQPTPAENKDISPDTDYCNNCIKGQGHENDLQKESTSSIPRTLSAQSDADTSENNSLRFVREIVDSQAVTGDNVRFDVTVSCDQDQDIYWFQEDTEIVEDDRHSFVYHDNGECSLIIRNVSDEDDGEFTCKASNCFGEITCSADLIICGTGAF</sequence>
<dbReference type="InterPro" id="IPR007110">
    <property type="entry name" value="Ig-like_dom"/>
</dbReference>
<dbReference type="SUPFAM" id="SSF49265">
    <property type="entry name" value="Fibronectin type III"/>
    <property type="match status" value="1"/>
</dbReference>
<dbReference type="OrthoDB" id="504170at2759"/>
<feature type="region of interest" description="Disordered" evidence="10">
    <location>
        <begin position="741"/>
        <end position="764"/>
    </location>
</feature>
<dbReference type="FunFam" id="2.60.40.10:FF:000147">
    <property type="entry name" value="Myosin light chain kinase"/>
    <property type="match status" value="1"/>
</dbReference>
<dbReference type="InterPro" id="IPR003961">
    <property type="entry name" value="FN3_dom"/>
</dbReference>
<dbReference type="PROSITE" id="PS50853">
    <property type="entry name" value="FN3"/>
    <property type="match status" value="1"/>
</dbReference>
<keyword evidence="3" id="KW-0963">Cytoplasm</keyword>
<dbReference type="SUPFAM" id="SSF56112">
    <property type="entry name" value="Protein kinase-like (PK-like)"/>
    <property type="match status" value="1"/>
</dbReference>
<dbReference type="GO" id="GO:0030017">
    <property type="term" value="C:sarcomere"/>
    <property type="evidence" value="ECO:0007669"/>
    <property type="project" value="UniProtKB-ARBA"/>
</dbReference>
<reference evidence="14" key="1">
    <citation type="journal article" date="2015" name="Fish. Sci.">
        <title>Phosphorylation properties of twitchin from Yesso scallop catch and striated muscles.</title>
        <authorList>
            <person name="Funabara D."/>
            <person name="Watabe S."/>
            <person name="Kanoh S."/>
        </authorList>
    </citation>
    <scope>NUCLEOTIDE SEQUENCE</scope>
    <source>
        <strain evidence="14">Twitchin-1</strain>
        <tissue evidence="14">Adductor muscle</tissue>
    </source>
</reference>
<feature type="compositionally biased region" description="Basic and acidic residues" evidence="10">
    <location>
        <begin position="525"/>
        <end position="537"/>
    </location>
</feature>
<feature type="domain" description="Ig-like" evidence="12">
    <location>
        <begin position="12"/>
        <end position="101"/>
    </location>
</feature>
<dbReference type="InterPro" id="IPR003598">
    <property type="entry name" value="Ig_sub2"/>
</dbReference>
<dbReference type="GO" id="GO:0005524">
    <property type="term" value="F:ATP binding"/>
    <property type="evidence" value="ECO:0007669"/>
    <property type="project" value="UniProtKB-UniRule"/>
</dbReference>
<dbReference type="InterPro" id="IPR008271">
    <property type="entry name" value="Ser/Thr_kinase_AS"/>
</dbReference>
<feature type="region of interest" description="Disordered" evidence="10">
    <location>
        <begin position="124"/>
        <end position="148"/>
    </location>
</feature>
<keyword evidence="7" id="KW-1015">Disulfide bond</keyword>
<dbReference type="InterPro" id="IPR013098">
    <property type="entry name" value="Ig_I-set"/>
</dbReference>
<evidence type="ECO:0000256" key="1">
    <source>
        <dbReference type="ARBA" id="ARBA00004496"/>
    </source>
</evidence>
<dbReference type="PROSITE" id="PS00108">
    <property type="entry name" value="PROTEIN_KINASE_ST"/>
    <property type="match status" value="1"/>
</dbReference>
<dbReference type="Gene3D" id="3.30.200.20">
    <property type="entry name" value="Phosphorylase Kinase, domain 1"/>
    <property type="match status" value="1"/>
</dbReference>
<dbReference type="InterPro" id="IPR017441">
    <property type="entry name" value="Protein_kinase_ATP_BS"/>
</dbReference>
<dbReference type="PANTHER" id="PTHR47633:SF7">
    <property type="entry name" value="TITIN HOMOLOG"/>
    <property type="match status" value="1"/>
</dbReference>
<evidence type="ECO:0000256" key="2">
    <source>
        <dbReference type="ARBA" id="ARBA00006692"/>
    </source>
</evidence>
<dbReference type="SMART" id="SM00408">
    <property type="entry name" value="IGc2"/>
    <property type="match status" value="4"/>
</dbReference>
<dbReference type="Pfam" id="PF07679">
    <property type="entry name" value="I-set"/>
    <property type="match status" value="4"/>
</dbReference>
<evidence type="ECO:0000256" key="6">
    <source>
        <dbReference type="ARBA" id="ARBA00022840"/>
    </source>
</evidence>
<evidence type="ECO:0000256" key="10">
    <source>
        <dbReference type="SAM" id="MobiDB-lite"/>
    </source>
</evidence>
<dbReference type="FunFam" id="1.10.510.10:FF:000594">
    <property type="entry name" value="Myosin light chain kinase isoform-III"/>
    <property type="match status" value="1"/>
</dbReference>